<name>A0A1H9PQW5_9BURK</name>
<reference evidence="2 3" key="1">
    <citation type="submission" date="2016-10" db="EMBL/GenBank/DDBJ databases">
        <authorList>
            <person name="de Groot N.N."/>
        </authorList>
    </citation>
    <scope>NUCLEOTIDE SEQUENCE [LARGE SCALE GENOMIC DNA]</scope>
    <source>
        <strain evidence="2 3">ATCC 35958</strain>
    </source>
</reference>
<dbReference type="Proteomes" id="UP000199766">
    <property type="component" value="Unassembled WGS sequence"/>
</dbReference>
<evidence type="ECO:0000256" key="1">
    <source>
        <dbReference type="SAM" id="MobiDB-lite"/>
    </source>
</evidence>
<accession>A0A1H9PQW5</accession>
<proteinExistence type="predicted"/>
<dbReference type="STRING" id="180197.SAMN02982919_02499"/>
<sequence>MCHRPRTSPLSCRQNKTETKPVGAPVIEHSSARPRRAGSHVVRPWLFQRLLAALVAALVGWPLTQATDANAADHAALAPLSSPTAGQAGAAWLPPRRADFAHETPSLEVRQLADWIVDSNDSPAMPFALVDKKNAKVYVFYADGRLHAAAPALLGLAVGDDAVPGIGERKLSSIRPEERTTPAGRFVASLAHNIKGQQILWVDYHGAVSLHPVVKGTPQEQRAQRLISSSPLDNRISYGCINVPVDFFHTVVKPAFTGTNGVVYVLPETRPAQQVFASYDVDARALALSVQQASNTQASLQSDNTSPTR</sequence>
<evidence type="ECO:0000313" key="3">
    <source>
        <dbReference type="Proteomes" id="UP000199766"/>
    </source>
</evidence>
<keyword evidence="3" id="KW-1185">Reference proteome</keyword>
<feature type="region of interest" description="Disordered" evidence="1">
    <location>
        <begin position="1"/>
        <end position="22"/>
    </location>
</feature>
<organism evidence="2 3">
    <name type="scientific">Giesbergeria anulus</name>
    <dbReference type="NCBI Taxonomy" id="180197"/>
    <lineage>
        <taxon>Bacteria</taxon>
        <taxon>Pseudomonadati</taxon>
        <taxon>Pseudomonadota</taxon>
        <taxon>Betaproteobacteria</taxon>
        <taxon>Burkholderiales</taxon>
        <taxon>Comamonadaceae</taxon>
        <taxon>Giesbergeria</taxon>
    </lineage>
</organism>
<protein>
    <recommendedName>
        <fullName evidence="4">L,D-transpeptidase catalytic domain</fullName>
    </recommendedName>
</protein>
<evidence type="ECO:0000313" key="2">
    <source>
        <dbReference type="EMBL" id="SER50470.1"/>
    </source>
</evidence>
<dbReference type="AlphaFoldDB" id="A0A1H9PQW5"/>
<dbReference type="EMBL" id="FOGD01000009">
    <property type="protein sequence ID" value="SER50470.1"/>
    <property type="molecule type" value="Genomic_DNA"/>
</dbReference>
<gene>
    <name evidence="2" type="ORF">SAMN02982919_02499</name>
</gene>
<evidence type="ECO:0008006" key="4">
    <source>
        <dbReference type="Google" id="ProtNLM"/>
    </source>
</evidence>